<dbReference type="EMBL" id="MU001670">
    <property type="protein sequence ID" value="KAF2462388.1"/>
    <property type="molecule type" value="Genomic_DNA"/>
</dbReference>
<dbReference type="GO" id="GO:0009986">
    <property type="term" value="C:cell surface"/>
    <property type="evidence" value="ECO:0007669"/>
    <property type="project" value="TreeGrafter"/>
</dbReference>
<keyword evidence="5" id="KW-0961">Cell wall biogenesis/degradation</keyword>
<accession>A0A6A6PEH8</accession>
<evidence type="ECO:0000313" key="8">
    <source>
        <dbReference type="EMBL" id="KAF2462388.1"/>
    </source>
</evidence>
<dbReference type="PANTHER" id="PTHR31297">
    <property type="entry name" value="GLUCAN ENDO-1,6-BETA-GLUCOSIDASE B"/>
    <property type="match status" value="1"/>
</dbReference>
<dbReference type="GO" id="GO:0004338">
    <property type="term" value="F:glucan exo-1,3-beta-glucosidase activity"/>
    <property type="evidence" value="ECO:0007669"/>
    <property type="project" value="UniProtKB-EC"/>
</dbReference>
<evidence type="ECO:0000256" key="3">
    <source>
        <dbReference type="ARBA" id="ARBA00023180"/>
    </source>
</evidence>
<dbReference type="EC" id="3.2.1.58" evidence="7"/>
<gene>
    <name evidence="8" type="ORF">BDY21DRAFT_331262</name>
</gene>
<comment type="similarity">
    <text evidence="1">Belongs to the glycosyl hydrolase 5 (cellulase A) family.</text>
</comment>
<dbReference type="GO" id="GO:0009251">
    <property type="term" value="P:glucan catabolic process"/>
    <property type="evidence" value="ECO:0007669"/>
    <property type="project" value="TreeGrafter"/>
</dbReference>
<name>A0A6A6PEH8_9PEZI</name>
<reference evidence="8" key="1">
    <citation type="journal article" date="2020" name="Stud. Mycol.">
        <title>101 Dothideomycetes genomes: a test case for predicting lifestyles and emergence of pathogens.</title>
        <authorList>
            <person name="Haridas S."/>
            <person name="Albert R."/>
            <person name="Binder M."/>
            <person name="Bloem J."/>
            <person name="Labutti K."/>
            <person name="Salamov A."/>
            <person name="Andreopoulos B."/>
            <person name="Baker S."/>
            <person name="Barry K."/>
            <person name="Bills G."/>
            <person name="Bluhm B."/>
            <person name="Cannon C."/>
            <person name="Castanera R."/>
            <person name="Culley D."/>
            <person name="Daum C."/>
            <person name="Ezra D."/>
            <person name="Gonzalez J."/>
            <person name="Henrissat B."/>
            <person name="Kuo A."/>
            <person name="Liang C."/>
            <person name="Lipzen A."/>
            <person name="Lutzoni F."/>
            <person name="Magnuson J."/>
            <person name="Mondo S."/>
            <person name="Nolan M."/>
            <person name="Ohm R."/>
            <person name="Pangilinan J."/>
            <person name="Park H.-J."/>
            <person name="Ramirez L."/>
            <person name="Alfaro M."/>
            <person name="Sun H."/>
            <person name="Tritt A."/>
            <person name="Yoshinaga Y."/>
            <person name="Zwiers L.-H."/>
            <person name="Turgeon B."/>
            <person name="Goodwin S."/>
            <person name="Spatafora J."/>
            <person name="Crous P."/>
            <person name="Grigoriev I."/>
        </authorList>
    </citation>
    <scope>NUCLEOTIDE SEQUENCE</scope>
    <source>
        <strain evidence="8">ATCC 16933</strain>
    </source>
</reference>
<evidence type="ECO:0000256" key="1">
    <source>
        <dbReference type="ARBA" id="ARBA00005641"/>
    </source>
</evidence>
<dbReference type="SUPFAM" id="SSF51445">
    <property type="entry name" value="(Trans)glycosidases"/>
    <property type="match status" value="1"/>
</dbReference>
<keyword evidence="9" id="KW-1185">Reference proteome</keyword>
<keyword evidence="3" id="KW-0325">Glycoprotein</keyword>
<keyword evidence="2 8" id="KW-0378">Hydrolase</keyword>
<dbReference type="PANTHER" id="PTHR31297:SF34">
    <property type="entry name" value="GLUCAN 1,3-BETA-GLUCOSIDASE 2"/>
    <property type="match status" value="1"/>
</dbReference>
<comment type="catalytic activity">
    <reaction evidence="6">
        <text>Successive hydrolysis of beta-D-glucose units from the non-reducing ends of (1-&gt;3)-beta-D-glucans, releasing alpha-glucose.</text>
        <dbReference type="EC" id="3.2.1.58"/>
    </reaction>
</comment>
<protein>
    <recommendedName>
        <fullName evidence="7">glucan 1,3-beta-glucosidase</fullName>
        <ecNumber evidence="7">3.2.1.58</ecNumber>
    </recommendedName>
</protein>
<dbReference type="GO" id="GO:0071555">
    <property type="term" value="P:cell wall organization"/>
    <property type="evidence" value="ECO:0007669"/>
    <property type="project" value="UniProtKB-KW"/>
</dbReference>
<dbReference type="GO" id="GO:0005576">
    <property type="term" value="C:extracellular region"/>
    <property type="evidence" value="ECO:0007669"/>
    <property type="project" value="TreeGrafter"/>
</dbReference>
<sequence>MSRLRQYGINTVRIPIGYWAYDNSNTPFIYGAPGSQNGFQNSGREGSVDWQKGMNLDHTTDVLKTIAAKYGKWEWSGTIVGIELQLVMHDSFLGPSAWLDVVEDLRAEHGLWNTPLFSIDAHYYRVFGEDNSNYNQDDHINATCQWAAAELAAAGDASLPAYVGEFSAVTNICVNPDGTTTGGMSCSTPGCQCQTMTGWQDWDDQMVAQVRRFVEAQLDAFEAHSQGYFLWSLKAPNGWGFLNGIEKGFIPNPLTSRQFGQLC</sequence>
<dbReference type="Gene3D" id="3.20.20.80">
    <property type="entry name" value="Glycosidases"/>
    <property type="match status" value="2"/>
</dbReference>
<dbReference type="OrthoDB" id="62120at2759"/>
<evidence type="ECO:0000256" key="7">
    <source>
        <dbReference type="ARBA" id="ARBA00038929"/>
    </source>
</evidence>
<organism evidence="8 9">
    <name type="scientific">Lineolata rhizophorae</name>
    <dbReference type="NCBI Taxonomy" id="578093"/>
    <lineage>
        <taxon>Eukaryota</taxon>
        <taxon>Fungi</taxon>
        <taxon>Dikarya</taxon>
        <taxon>Ascomycota</taxon>
        <taxon>Pezizomycotina</taxon>
        <taxon>Dothideomycetes</taxon>
        <taxon>Dothideomycetes incertae sedis</taxon>
        <taxon>Lineolatales</taxon>
        <taxon>Lineolataceae</taxon>
        <taxon>Lineolata</taxon>
    </lineage>
</organism>
<dbReference type="InterPro" id="IPR017853">
    <property type="entry name" value="GH"/>
</dbReference>
<evidence type="ECO:0000256" key="2">
    <source>
        <dbReference type="ARBA" id="ARBA00022801"/>
    </source>
</evidence>
<evidence type="ECO:0000256" key="4">
    <source>
        <dbReference type="ARBA" id="ARBA00023295"/>
    </source>
</evidence>
<proteinExistence type="inferred from homology"/>
<keyword evidence="4" id="KW-0326">Glycosidase</keyword>
<dbReference type="InterPro" id="IPR050386">
    <property type="entry name" value="Glycosyl_hydrolase_5"/>
</dbReference>
<dbReference type="Proteomes" id="UP000799766">
    <property type="component" value="Unassembled WGS sequence"/>
</dbReference>
<evidence type="ECO:0000256" key="5">
    <source>
        <dbReference type="ARBA" id="ARBA00023316"/>
    </source>
</evidence>
<evidence type="ECO:0000256" key="6">
    <source>
        <dbReference type="ARBA" id="ARBA00036824"/>
    </source>
</evidence>
<evidence type="ECO:0000313" key="9">
    <source>
        <dbReference type="Proteomes" id="UP000799766"/>
    </source>
</evidence>
<dbReference type="AlphaFoldDB" id="A0A6A6PEH8"/>